<dbReference type="InterPro" id="IPR006664">
    <property type="entry name" value="OMP_bac"/>
</dbReference>
<proteinExistence type="predicted"/>
<comment type="caution">
    <text evidence="7">The sequence shown here is derived from an EMBL/GenBank/DDBJ whole genome shotgun (WGS) entry which is preliminary data.</text>
</comment>
<dbReference type="InterPro" id="IPR036737">
    <property type="entry name" value="OmpA-like_sf"/>
</dbReference>
<name>A0ABP3U1M8_9FLAO</name>
<dbReference type="InterPro" id="IPR006665">
    <property type="entry name" value="OmpA-like"/>
</dbReference>
<evidence type="ECO:0000313" key="8">
    <source>
        <dbReference type="Proteomes" id="UP001501758"/>
    </source>
</evidence>
<dbReference type="EMBL" id="BAAAGE010000002">
    <property type="protein sequence ID" value="GAA0722703.1"/>
    <property type="molecule type" value="Genomic_DNA"/>
</dbReference>
<feature type="region of interest" description="Disordered" evidence="5">
    <location>
        <begin position="253"/>
        <end position="286"/>
    </location>
</feature>
<keyword evidence="8" id="KW-1185">Reference proteome</keyword>
<dbReference type="PANTHER" id="PTHR30329">
    <property type="entry name" value="STATOR ELEMENT OF FLAGELLAR MOTOR COMPLEX"/>
    <property type="match status" value="1"/>
</dbReference>
<dbReference type="PANTHER" id="PTHR30329:SF21">
    <property type="entry name" value="LIPOPROTEIN YIAD-RELATED"/>
    <property type="match status" value="1"/>
</dbReference>
<evidence type="ECO:0000256" key="1">
    <source>
        <dbReference type="ARBA" id="ARBA00004442"/>
    </source>
</evidence>
<dbReference type="Proteomes" id="UP001501758">
    <property type="component" value="Unassembled WGS sequence"/>
</dbReference>
<feature type="compositionally biased region" description="Basic and acidic residues" evidence="5">
    <location>
        <begin position="272"/>
        <end position="286"/>
    </location>
</feature>
<dbReference type="SUPFAM" id="SSF103088">
    <property type="entry name" value="OmpA-like"/>
    <property type="match status" value="1"/>
</dbReference>
<dbReference type="PRINTS" id="PR01021">
    <property type="entry name" value="OMPADOMAIN"/>
</dbReference>
<dbReference type="CDD" id="cd07185">
    <property type="entry name" value="OmpA_C-like"/>
    <property type="match status" value="1"/>
</dbReference>
<dbReference type="Pfam" id="PF00691">
    <property type="entry name" value="OmpA"/>
    <property type="match status" value="1"/>
</dbReference>
<gene>
    <name evidence="7" type="ORF">GCM10009430_25370</name>
</gene>
<feature type="domain" description="OmpA-like" evidence="6">
    <location>
        <begin position="170"/>
        <end position="286"/>
    </location>
</feature>
<evidence type="ECO:0000256" key="4">
    <source>
        <dbReference type="PROSITE-ProRule" id="PRU00473"/>
    </source>
</evidence>
<evidence type="ECO:0000313" key="7">
    <source>
        <dbReference type="EMBL" id="GAA0722703.1"/>
    </source>
</evidence>
<comment type="subcellular location">
    <subcellularLocation>
        <location evidence="1">Cell outer membrane</location>
    </subcellularLocation>
</comment>
<protein>
    <recommendedName>
        <fullName evidence="6">OmpA-like domain-containing protein</fullName>
    </recommendedName>
</protein>
<evidence type="ECO:0000259" key="6">
    <source>
        <dbReference type="PROSITE" id="PS51123"/>
    </source>
</evidence>
<dbReference type="InterPro" id="IPR050330">
    <property type="entry name" value="Bact_OuterMem_StrucFunc"/>
</dbReference>
<accession>A0ABP3U1M8</accession>
<reference evidence="8" key="1">
    <citation type="journal article" date="2019" name="Int. J. Syst. Evol. Microbiol.">
        <title>The Global Catalogue of Microorganisms (GCM) 10K type strain sequencing project: providing services to taxonomists for standard genome sequencing and annotation.</title>
        <authorList>
            <consortium name="The Broad Institute Genomics Platform"/>
            <consortium name="The Broad Institute Genome Sequencing Center for Infectious Disease"/>
            <person name="Wu L."/>
            <person name="Ma J."/>
        </authorList>
    </citation>
    <scope>NUCLEOTIDE SEQUENCE [LARGE SCALE GENOMIC DNA]</scope>
    <source>
        <strain evidence="8">JCM 15974</strain>
    </source>
</reference>
<evidence type="ECO:0000256" key="5">
    <source>
        <dbReference type="SAM" id="MobiDB-lite"/>
    </source>
</evidence>
<keyword evidence="2 4" id="KW-0472">Membrane</keyword>
<evidence type="ECO:0000256" key="2">
    <source>
        <dbReference type="ARBA" id="ARBA00023136"/>
    </source>
</evidence>
<organism evidence="7 8">
    <name type="scientific">Aquimarina litoralis</name>
    <dbReference type="NCBI Taxonomy" id="584605"/>
    <lineage>
        <taxon>Bacteria</taxon>
        <taxon>Pseudomonadati</taxon>
        <taxon>Bacteroidota</taxon>
        <taxon>Flavobacteriia</taxon>
        <taxon>Flavobacteriales</taxon>
        <taxon>Flavobacteriaceae</taxon>
        <taxon>Aquimarina</taxon>
    </lineage>
</organism>
<evidence type="ECO:0000256" key="3">
    <source>
        <dbReference type="ARBA" id="ARBA00023237"/>
    </source>
</evidence>
<keyword evidence="3" id="KW-0998">Cell outer membrane</keyword>
<dbReference type="PROSITE" id="PS51123">
    <property type="entry name" value="OMPA_2"/>
    <property type="match status" value="1"/>
</dbReference>
<dbReference type="Gene3D" id="3.30.1330.60">
    <property type="entry name" value="OmpA-like domain"/>
    <property type="match status" value="1"/>
</dbReference>
<sequence>MWWYYSCPICLGDRDSETTVVEKSDPEAEAKAKKAYEDSIALANGLYALDIDNNDIFRYPANLQINNSNLDVFIPEKLKGFESKIADYIGQHQDQELIITGYEISTEREADSLTGITRADFIRNILINAGVNGDRLVSKAKLQDYSYDENGKYNGGILLNFHTLDTSRLEEVEKGIANKTLYSDFGSKEFKPDATLANYTLELKSYLTKYPAKKVLITGHTDDIGDNKSNQYFGLKRAENVKKYFISQGISPEKLSSKSKGETDPIVPNDSEENRAKNRRIEITVN</sequence>